<feature type="transmembrane region" description="Helical" evidence="7">
    <location>
        <begin position="105"/>
        <end position="126"/>
    </location>
</feature>
<evidence type="ECO:0000259" key="8">
    <source>
        <dbReference type="PROSITE" id="PS50928"/>
    </source>
</evidence>
<evidence type="ECO:0000313" key="10">
    <source>
        <dbReference type="Proteomes" id="UP001579974"/>
    </source>
</evidence>
<accession>A0ABV5A947</accession>
<dbReference type="Pfam" id="PF00528">
    <property type="entry name" value="BPD_transp_1"/>
    <property type="match status" value="1"/>
</dbReference>
<keyword evidence="6 7" id="KW-0472">Membrane</keyword>
<dbReference type="PANTHER" id="PTHR43744">
    <property type="entry name" value="ABC TRANSPORTER PERMEASE PROTEIN MG189-RELATED-RELATED"/>
    <property type="match status" value="1"/>
</dbReference>
<evidence type="ECO:0000256" key="5">
    <source>
        <dbReference type="ARBA" id="ARBA00022989"/>
    </source>
</evidence>
<evidence type="ECO:0000256" key="2">
    <source>
        <dbReference type="ARBA" id="ARBA00022448"/>
    </source>
</evidence>
<comment type="subcellular location">
    <subcellularLocation>
        <location evidence="1 7">Cell membrane</location>
        <topology evidence="1 7">Multi-pass membrane protein</topology>
    </subcellularLocation>
</comment>
<feature type="transmembrane region" description="Helical" evidence="7">
    <location>
        <begin position="237"/>
        <end position="258"/>
    </location>
</feature>
<evidence type="ECO:0000256" key="4">
    <source>
        <dbReference type="ARBA" id="ARBA00022692"/>
    </source>
</evidence>
<dbReference type="EMBL" id="JBDXSU010000001">
    <property type="protein sequence ID" value="MFB5188744.1"/>
    <property type="molecule type" value="Genomic_DNA"/>
</dbReference>
<evidence type="ECO:0000256" key="1">
    <source>
        <dbReference type="ARBA" id="ARBA00004651"/>
    </source>
</evidence>
<protein>
    <submittedName>
        <fullName evidence="9">Carbohydrate ABC transporter permease</fullName>
    </submittedName>
</protein>
<gene>
    <name evidence="9" type="ORF">KKP3000_001177</name>
</gene>
<feature type="transmembrane region" description="Helical" evidence="7">
    <location>
        <begin position="7"/>
        <end position="29"/>
    </location>
</feature>
<keyword evidence="10" id="KW-1185">Reference proteome</keyword>
<proteinExistence type="inferred from homology"/>
<keyword evidence="2 7" id="KW-0813">Transport</keyword>
<evidence type="ECO:0000256" key="6">
    <source>
        <dbReference type="ARBA" id="ARBA00023136"/>
    </source>
</evidence>
<evidence type="ECO:0000256" key="3">
    <source>
        <dbReference type="ARBA" id="ARBA00022475"/>
    </source>
</evidence>
<feature type="transmembrane region" description="Helical" evidence="7">
    <location>
        <begin position="71"/>
        <end position="93"/>
    </location>
</feature>
<keyword evidence="3" id="KW-1003">Cell membrane</keyword>
<comment type="caution">
    <text evidence="9">The sequence shown here is derived from an EMBL/GenBank/DDBJ whole genome shotgun (WGS) entry which is preliminary data.</text>
</comment>
<feature type="transmembrane region" description="Helical" evidence="7">
    <location>
        <begin position="138"/>
        <end position="158"/>
    </location>
</feature>
<reference evidence="9 10" key="1">
    <citation type="journal article" date="2024" name="Int. J. Mol. Sci.">
        <title>Exploration of Alicyclobacillus spp. Genome in Search of Antibiotic Resistance.</title>
        <authorList>
            <person name="Bucka-Kolendo J."/>
            <person name="Kiousi D.E."/>
            <person name="Dekowska A."/>
            <person name="Mikolajczuk-Szczyrba A."/>
            <person name="Karadedos D.M."/>
            <person name="Michael P."/>
            <person name="Galanis A."/>
            <person name="Sokolowska B."/>
        </authorList>
    </citation>
    <scope>NUCLEOTIDE SEQUENCE [LARGE SCALE GENOMIC DNA]</scope>
    <source>
        <strain evidence="9 10">KKP 3000</strain>
    </source>
</reference>
<dbReference type="PROSITE" id="PS50928">
    <property type="entry name" value="ABC_TM1"/>
    <property type="match status" value="1"/>
</dbReference>
<dbReference type="Proteomes" id="UP001579974">
    <property type="component" value="Unassembled WGS sequence"/>
</dbReference>
<feature type="transmembrane region" description="Helical" evidence="7">
    <location>
        <begin position="179"/>
        <end position="204"/>
    </location>
</feature>
<keyword evidence="5 7" id="KW-1133">Transmembrane helix</keyword>
<dbReference type="Gene3D" id="1.10.3720.10">
    <property type="entry name" value="MetI-like"/>
    <property type="match status" value="1"/>
</dbReference>
<dbReference type="PANTHER" id="PTHR43744:SF12">
    <property type="entry name" value="ABC TRANSPORTER PERMEASE PROTEIN MG189-RELATED"/>
    <property type="match status" value="1"/>
</dbReference>
<comment type="similarity">
    <text evidence="7">Belongs to the binding-protein-dependent transport system permease family.</text>
</comment>
<dbReference type="CDD" id="cd06261">
    <property type="entry name" value="TM_PBP2"/>
    <property type="match status" value="1"/>
</dbReference>
<feature type="domain" description="ABC transmembrane type-1" evidence="8">
    <location>
        <begin position="67"/>
        <end position="258"/>
    </location>
</feature>
<organism evidence="9 10">
    <name type="scientific">Alicyclobacillus fastidiosus</name>
    <dbReference type="NCBI Taxonomy" id="392011"/>
    <lineage>
        <taxon>Bacteria</taxon>
        <taxon>Bacillati</taxon>
        <taxon>Bacillota</taxon>
        <taxon>Bacilli</taxon>
        <taxon>Bacillales</taxon>
        <taxon>Alicyclobacillaceae</taxon>
        <taxon>Alicyclobacillus</taxon>
    </lineage>
</organism>
<dbReference type="SUPFAM" id="SSF161098">
    <property type="entry name" value="MetI-like"/>
    <property type="match status" value="1"/>
</dbReference>
<evidence type="ECO:0000256" key="7">
    <source>
        <dbReference type="RuleBase" id="RU363032"/>
    </source>
</evidence>
<sequence length="272" mass="30851">MKTIRSFMSYGLLILLSLAIAAPLILLIFNSFKTESEFQANPFGLPTTWTFTNIASAWVQGNYAHAYLNTFIVAAVTIVVVLFSSGLGAYALATLRFKWSTSFMAYLLFTMMVPSGMFLVPIFFMWQRFHLMNTLVGLVIVYCGIFMAFNVFLIRSYFVNIPMEIRESGLVDGASEFSVFFRIFVPMSKPVFFTAALILVVWTWNEFFYANALLLNQNIKTVSLSYLAFTGRFTQNWTLISAGGLISILPILILYLFLQRRFIQGILEGSLK</sequence>
<evidence type="ECO:0000313" key="9">
    <source>
        <dbReference type="EMBL" id="MFB5188744.1"/>
    </source>
</evidence>
<dbReference type="InterPro" id="IPR035906">
    <property type="entry name" value="MetI-like_sf"/>
</dbReference>
<keyword evidence="4 7" id="KW-0812">Transmembrane</keyword>
<dbReference type="InterPro" id="IPR000515">
    <property type="entry name" value="MetI-like"/>
</dbReference>
<name>A0ABV5A947_9BACL</name>
<dbReference type="RefSeq" id="WP_275475583.1">
    <property type="nucleotide sequence ID" value="NZ_CP162940.1"/>
</dbReference>